<dbReference type="EMBL" id="LYXE01000188">
    <property type="protein sequence ID" value="PDV96587.1"/>
    <property type="molecule type" value="Genomic_DNA"/>
</dbReference>
<evidence type="ECO:0008006" key="4">
    <source>
        <dbReference type="Google" id="ProtNLM"/>
    </source>
</evidence>
<gene>
    <name evidence="2" type="ORF">A9Q02_06420</name>
</gene>
<keyword evidence="1" id="KW-1133">Transmembrane helix</keyword>
<evidence type="ECO:0000313" key="3">
    <source>
        <dbReference type="Proteomes" id="UP000220922"/>
    </source>
</evidence>
<dbReference type="NCBIfam" id="TIGR02206">
    <property type="entry name" value="intg_mem_TP0381"/>
    <property type="match status" value="1"/>
</dbReference>
<evidence type="ECO:0000313" key="2">
    <source>
        <dbReference type="EMBL" id="PDV96587.1"/>
    </source>
</evidence>
<dbReference type="Pfam" id="PF14808">
    <property type="entry name" value="TMEM164"/>
    <property type="match status" value="1"/>
</dbReference>
<feature type="transmembrane region" description="Helical" evidence="1">
    <location>
        <begin position="78"/>
        <end position="98"/>
    </location>
</feature>
<sequence length="243" mass="27746">MFPNIFGPSFIGPRFELWSPEHLLPLLTIALGCVVLAWVTPRLDAQGCTLLKRGLIVYSLANWFAWDLWQLSNGLWNIQYSLPLHLCTLAVPLSALMLATGNVRLFELIYFWGFAGSVQALLTPDLQSNGFNFPHFVYWIFWTSHAVPLFAALFAIRAWHYRPTWGSLGRVFLLTNAILLVVGLVNWLTGGNYMFIARKPAFPSLLDLMGPWPWYLIPLQFVGLLAFVLVYLPYALRDWLRNS</sequence>
<name>A0A2H3L0D0_9CHLR</name>
<proteinExistence type="predicted"/>
<reference evidence="2 3" key="1">
    <citation type="submission" date="2016-05" db="EMBL/GenBank/DDBJ databases">
        <authorList>
            <person name="Lavstsen T."/>
            <person name="Jespersen J.S."/>
        </authorList>
    </citation>
    <scope>NUCLEOTIDE SEQUENCE [LARGE SCALE GENOMIC DNA]</scope>
    <source>
        <strain evidence="2 3">B7-9</strain>
    </source>
</reference>
<keyword evidence="1" id="KW-0472">Membrane</keyword>
<organism evidence="2 3">
    <name type="scientific">Candidatus Chloroploca asiatica</name>
    <dbReference type="NCBI Taxonomy" id="1506545"/>
    <lineage>
        <taxon>Bacteria</taxon>
        <taxon>Bacillati</taxon>
        <taxon>Chloroflexota</taxon>
        <taxon>Chloroflexia</taxon>
        <taxon>Chloroflexales</taxon>
        <taxon>Chloroflexineae</taxon>
        <taxon>Oscillochloridaceae</taxon>
        <taxon>Candidatus Chloroploca</taxon>
    </lineage>
</organism>
<dbReference type="Proteomes" id="UP000220922">
    <property type="component" value="Unassembled WGS sequence"/>
</dbReference>
<accession>A0A2H3L0D0</accession>
<keyword evidence="3" id="KW-1185">Reference proteome</keyword>
<feature type="transmembrane region" description="Helical" evidence="1">
    <location>
        <begin position="136"/>
        <end position="159"/>
    </location>
</feature>
<dbReference type="RefSeq" id="WP_172451279.1">
    <property type="nucleotide sequence ID" value="NZ_LYXE01000188.1"/>
</dbReference>
<evidence type="ECO:0000256" key="1">
    <source>
        <dbReference type="SAM" id="Phobius"/>
    </source>
</evidence>
<keyword evidence="1" id="KW-0812">Transmembrane</keyword>
<feature type="transmembrane region" description="Helical" evidence="1">
    <location>
        <begin position="105"/>
        <end position="124"/>
    </location>
</feature>
<feature type="transmembrane region" description="Helical" evidence="1">
    <location>
        <begin position="55"/>
        <end position="72"/>
    </location>
</feature>
<protein>
    <recommendedName>
        <fullName evidence="4">TIGR02206 family membrane protein</fullName>
    </recommendedName>
</protein>
<feature type="transmembrane region" description="Helical" evidence="1">
    <location>
        <begin position="171"/>
        <end position="195"/>
    </location>
</feature>
<dbReference type="AlphaFoldDB" id="A0A2H3L0D0"/>
<comment type="caution">
    <text evidence="2">The sequence shown here is derived from an EMBL/GenBank/DDBJ whole genome shotgun (WGS) entry which is preliminary data.</text>
</comment>
<feature type="transmembrane region" description="Helical" evidence="1">
    <location>
        <begin position="23"/>
        <end position="43"/>
    </location>
</feature>
<feature type="transmembrane region" description="Helical" evidence="1">
    <location>
        <begin position="215"/>
        <end position="236"/>
    </location>
</feature>
<dbReference type="InterPro" id="IPR011737">
    <property type="entry name" value="CHP02206_TP0381"/>
</dbReference>